<evidence type="ECO:0000313" key="1">
    <source>
        <dbReference type="EMBL" id="KMW67936.1"/>
    </source>
</evidence>
<sequence>MPITRQLGLRVRAKVDPFRKRSADIAASHYGVIPLVQPPPLAKLPFAETRATDWHRATLEDPGRILSRKLGVRSSSWFFASGN</sequence>
<dbReference type="AlphaFoldDB" id="A0A0J9EPK0"/>
<protein>
    <submittedName>
        <fullName evidence="1">Uncharacterized protein</fullName>
    </submittedName>
</protein>
<organism evidence="1">
    <name type="scientific">Ajellomyces dermatitidis (strain ATCC 18188 / CBS 674.68)</name>
    <name type="common">Blastomyces dermatitidis</name>
    <dbReference type="NCBI Taxonomy" id="653446"/>
    <lineage>
        <taxon>Eukaryota</taxon>
        <taxon>Fungi</taxon>
        <taxon>Dikarya</taxon>
        <taxon>Ascomycota</taxon>
        <taxon>Pezizomycotina</taxon>
        <taxon>Eurotiomycetes</taxon>
        <taxon>Eurotiomycetidae</taxon>
        <taxon>Onygenales</taxon>
        <taxon>Ajellomycetaceae</taxon>
        <taxon>Blastomyces</taxon>
    </lineage>
</organism>
<dbReference type="Proteomes" id="UP000007802">
    <property type="component" value="Unassembled WGS sequence"/>
</dbReference>
<accession>A0A0J9EPK0</accession>
<dbReference type="EMBL" id="GG749440">
    <property type="protein sequence ID" value="KMW67936.1"/>
    <property type="molecule type" value="Genomic_DNA"/>
</dbReference>
<name>A0A0J9EPK0_AJEDA</name>
<gene>
    <name evidence="1" type="ORF">BDDG_12451</name>
</gene>
<reference evidence="1" key="1">
    <citation type="submission" date="2010-03" db="EMBL/GenBank/DDBJ databases">
        <title>Annotation of Blastomyces dermatitidis strain ATCC 18188.</title>
        <authorList>
            <consortium name="The Broad Institute Genome Sequencing Platform"/>
            <consortium name="Broad Institute Genome Sequencing Center for Infectious Disease."/>
            <person name="Cuomo C."/>
            <person name="Klein B."/>
            <person name="Sullivan T."/>
            <person name="Heitman J."/>
            <person name="Young S."/>
            <person name="Zeng Q."/>
            <person name="Gargeya S."/>
            <person name="Alvarado L."/>
            <person name="Berlin A.M."/>
            <person name="Chapman S.B."/>
            <person name="Chen Z."/>
            <person name="Freedman E."/>
            <person name="Gellesch M."/>
            <person name="Goldberg J."/>
            <person name="Griggs A."/>
            <person name="Gujja S."/>
            <person name="Heilman E."/>
            <person name="Heiman D."/>
            <person name="Howarth C."/>
            <person name="Mehta T."/>
            <person name="Neiman D."/>
            <person name="Pearson M."/>
            <person name="Roberts A."/>
            <person name="Saif S."/>
            <person name="Shea T."/>
            <person name="Shenoy N."/>
            <person name="Sisk P."/>
            <person name="Stolte C."/>
            <person name="Sykes S."/>
            <person name="White J."/>
            <person name="Yandava C."/>
            <person name="Haas B."/>
            <person name="Nusbaum C."/>
            <person name="Birren B."/>
        </authorList>
    </citation>
    <scope>NUCLEOTIDE SEQUENCE</scope>
    <source>
        <strain evidence="1">ATCC 18188</strain>
    </source>
</reference>
<proteinExistence type="predicted"/>